<dbReference type="InterPro" id="IPR043129">
    <property type="entry name" value="ATPase_NBD"/>
</dbReference>
<accession>A0ABQ6CC35</accession>
<sequence>MHPPSQAIGIDIGGTNVRAACVNASGQILDYVTERTCREAPALVARLVAMVRQLDRPGISTVGIGVPGRVDARCGLVLSGGYVDLSAISLADVIGRETGKRVFIDNDCNMALTAEVAIGAARGCRHVAMLTIGTGIGGALMLEGTVLRGRRSAGQLGHVTVEARGLACKCGRRGCVETVSSGTALGRHIAEAGLPTDVTADGLLALARSGDSRAIGVVQAWAGPLRAAVDSIVAAVDPELFLLGGGLGQAACAALEWAPAVSPWYQCPVKPATLGDDAGVIGAGLAGAQRDMLTS</sequence>
<organism evidence="2 3">
    <name type="scientific">Labrys miyagiensis</name>
    <dbReference type="NCBI Taxonomy" id="346912"/>
    <lineage>
        <taxon>Bacteria</taxon>
        <taxon>Pseudomonadati</taxon>
        <taxon>Pseudomonadota</taxon>
        <taxon>Alphaproteobacteria</taxon>
        <taxon>Hyphomicrobiales</taxon>
        <taxon>Xanthobacteraceae</taxon>
        <taxon>Labrys</taxon>
    </lineage>
</organism>
<evidence type="ECO:0000256" key="1">
    <source>
        <dbReference type="ARBA" id="ARBA00006479"/>
    </source>
</evidence>
<dbReference type="Proteomes" id="UP001156882">
    <property type="component" value="Unassembled WGS sequence"/>
</dbReference>
<dbReference type="SUPFAM" id="SSF53067">
    <property type="entry name" value="Actin-like ATPase domain"/>
    <property type="match status" value="1"/>
</dbReference>
<dbReference type="PANTHER" id="PTHR18964:SF149">
    <property type="entry name" value="BIFUNCTIONAL UDP-N-ACETYLGLUCOSAMINE 2-EPIMERASE_N-ACETYLMANNOSAMINE KINASE"/>
    <property type="match status" value="1"/>
</dbReference>
<name>A0ABQ6CC35_9HYPH</name>
<evidence type="ECO:0000313" key="2">
    <source>
        <dbReference type="EMBL" id="GLS17374.1"/>
    </source>
</evidence>
<dbReference type="InterPro" id="IPR000600">
    <property type="entry name" value="ROK"/>
</dbReference>
<dbReference type="Pfam" id="PF00480">
    <property type="entry name" value="ROK"/>
    <property type="match status" value="1"/>
</dbReference>
<dbReference type="EMBL" id="BSPC01000005">
    <property type="protein sequence ID" value="GLS17374.1"/>
    <property type="molecule type" value="Genomic_DNA"/>
</dbReference>
<evidence type="ECO:0000313" key="3">
    <source>
        <dbReference type="Proteomes" id="UP001156882"/>
    </source>
</evidence>
<proteinExistence type="inferred from homology"/>
<protein>
    <submittedName>
        <fullName evidence="2">Glucokinase</fullName>
    </submittedName>
</protein>
<comment type="similarity">
    <text evidence="1">Belongs to the ROK (NagC/XylR) family.</text>
</comment>
<dbReference type="RefSeq" id="WP_284310198.1">
    <property type="nucleotide sequence ID" value="NZ_BSPC01000005.1"/>
</dbReference>
<gene>
    <name evidence="2" type="ORF">GCM10007874_03890</name>
</gene>
<reference evidence="3" key="1">
    <citation type="journal article" date="2019" name="Int. J. Syst. Evol. Microbiol.">
        <title>The Global Catalogue of Microorganisms (GCM) 10K type strain sequencing project: providing services to taxonomists for standard genome sequencing and annotation.</title>
        <authorList>
            <consortium name="The Broad Institute Genomics Platform"/>
            <consortium name="The Broad Institute Genome Sequencing Center for Infectious Disease"/>
            <person name="Wu L."/>
            <person name="Ma J."/>
        </authorList>
    </citation>
    <scope>NUCLEOTIDE SEQUENCE [LARGE SCALE GENOMIC DNA]</scope>
    <source>
        <strain evidence="3">NBRC 101365</strain>
    </source>
</reference>
<comment type="caution">
    <text evidence="2">The sequence shown here is derived from an EMBL/GenBank/DDBJ whole genome shotgun (WGS) entry which is preliminary data.</text>
</comment>
<dbReference type="InterPro" id="IPR049874">
    <property type="entry name" value="ROK_cs"/>
</dbReference>
<keyword evidence="3" id="KW-1185">Reference proteome</keyword>
<dbReference type="PANTHER" id="PTHR18964">
    <property type="entry name" value="ROK (REPRESSOR, ORF, KINASE) FAMILY"/>
    <property type="match status" value="1"/>
</dbReference>
<dbReference type="PROSITE" id="PS01125">
    <property type="entry name" value="ROK"/>
    <property type="match status" value="1"/>
</dbReference>
<dbReference type="Gene3D" id="3.30.420.40">
    <property type="match status" value="2"/>
</dbReference>